<evidence type="ECO:0000256" key="9">
    <source>
        <dbReference type="RuleBase" id="RU003355"/>
    </source>
</evidence>
<dbReference type="PANTHER" id="PTHR43399">
    <property type="entry name" value="SUBTILISIN-RELATED"/>
    <property type="match status" value="1"/>
</dbReference>
<reference evidence="13 14" key="1">
    <citation type="submission" date="2016-10" db="EMBL/GenBank/DDBJ databases">
        <authorList>
            <person name="de Groot N.N."/>
        </authorList>
    </citation>
    <scope>NUCLEOTIDE SEQUENCE [LARGE SCALE GENOMIC DNA]</scope>
    <source>
        <strain evidence="13 14">DSM 10317</strain>
    </source>
</reference>
<dbReference type="Proteomes" id="UP000199428">
    <property type="component" value="Unassembled WGS sequence"/>
</dbReference>
<evidence type="ECO:0000256" key="3">
    <source>
        <dbReference type="ARBA" id="ARBA00022670"/>
    </source>
</evidence>
<feature type="region of interest" description="Disordered" evidence="10">
    <location>
        <begin position="38"/>
        <end position="94"/>
    </location>
</feature>
<dbReference type="SUPFAM" id="SSF49373">
    <property type="entry name" value="Invasin/intimin cell-adhesion fragments"/>
    <property type="match status" value="1"/>
</dbReference>
<evidence type="ECO:0000256" key="1">
    <source>
        <dbReference type="ARBA" id="ARBA00011073"/>
    </source>
</evidence>
<evidence type="ECO:0000256" key="4">
    <source>
        <dbReference type="ARBA" id="ARBA00022729"/>
    </source>
</evidence>
<dbReference type="InterPro" id="IPR003343">
    <property type="entry name" value="Big_2"/>
</dbReference>
<dbReference type="InterPro" id="IPR000209">
    <property type="entry name" value="Peptidase_S8/S53_dom"/>
</dbReference>
<dbReference type="PANTHER" id="PTHR43399:SF4">
    <property type="entry name" value="CELL WALL-ASSOCIATED PROTEASE"/>
    <property type="match status" value="1"/>
</dbReference>
<dbReference type="InterPro" id="IPR018247">
    <property type="entry name" value="EF_Hand_1_Ca_BS"/>
</dbReference>
<name>A0A1G5S1G7_PSEXY</name>
<dbReference type="InterPro" id="IPR003137">
    <property type="entry name" value="PA_domain"/>
</dbReference>
<dbReference type="Gene3D" id="3.40.50.200">
    <property type="entry name" value="Peptidase S8/S53 domain"/>
    <property type="match status" value="1"/>
</dbReference>
<evidence type="ECO:0000256" key="5">
    <source>
        <dbReference type="ARBA" id="ARBA00022801"/>
    </source>
</evidence>
<dbReference type="Pfam" id="PF00082">
    <property type="entry name" value="Peptidase_S8"/>
    <property type="match status" value="1"/>
</dbReference>
<keyword evidence="4 11" id="KW-0732">Signal</keyword>
<feature type="active site" description="Charge relay system" evidence="7 8">
    <location>
        <position position="692"/>
    </location>
</feature>
<evidence type="ECO:0000256" key="6">
    <source>
        <dbReference type="ARBA" id="ARBA00022825"/>
    </source>
</evidence>
<dbReference type="Pfam" id="PF02225">
    <property type="entry name" value="PA"/>
    <property type="match status" value="1"/>
</dbReference>
<dbReference type="InterPro" id="IPR008964">
    <property type="entry name" value="Invasin/intimin_cell_adhesion"/>
</dbReference>
<feature type="active site" description="Charge relay system" evidence="7 8">
    <location>
        <position position="342"/>
    </location>
</feature>
<dbReference type="GO" id="GO:0004252">
    <property type="term" value="F:serine-type endopeptidase activity"/>
    <property type="evidence" value="ECO:0007669"/>
    <property type="project" value="UniProtKB-UniRule"/>
</dbReference>
<evidence type="ECO:0000313" key="14">
    <source>
        <dbReference type="Proteomes" id="UP000199428"/>
    </source>
</evidence>
<dbReference type="Gene3D" id="3.50.30.30">
    <property type="match status" value="1"/>
</dbReference>
<evidence type="ECO:0000256" key="2">
    <source>
        <dbReference type="ARBA" id="ARBA00022525"/>
    </source>
</evidence>
<evidence type="ECO:0000259" key="12">
    <source>
        <dbReference type="PROSITE" id="PS51766"/>
    </source>
</evidence>
<dbReference type="PROSITE" id="PS00018">
    <property type="entry name" value="EF_HAND_1"/>
    <property type="match status" value="1"/>
</dbReference>
<dbReference type="InterPro" id="IPR046450">
    <property type="entry name" value="PA_dom_sf"/>
</dbReference>
<feature type="active site" description="Charge relay system" evidence="7 8">
    <location>
        <position position="251"/>
    </location>
</feature>
<dbReference type="PROSITE" id="PS00138">
    <property type="entry name" value="SUBTILASE_SER"/>
    <property type="match status" value="1"/>
</dbReference>
<feature type="compositionally biased region" description="Acidic residues" evidence="10">
    <location>
        <begin position="1376"/>
        <end position="1409"/>
    </location>
</feature>
<keyword evidence="6 8" id="KW-0720">Serine protease</keyword>
<dbReference type="RefSeq" id="WP_090162840.1">
    <property type="nucleotide sequence ID" value="NZ_FMWK01000008.1"/>
</dbReference>
<gene>
    <name evidence="13" type="ORF">SAMN02910350_01780</name>
</gene>
<dbReference type="PROSITE" id="PS00136">
    <property type="entry name" value="SUBTILASE_ASP"/>
    <property type="match status" value="1"/>
</dbReference>
<evidence type="ECO:0000256" key="8">
    <source>
        <dbReference type="PROSITE-ProRule" id="PRU01240"/>
    </source>
</evidence>
<dbReference type="Gene3D" id="1.10.1330.10">
    <property type="entry name" value="Dockerin domain"/>
    <property type="match status" value="1"/>
</dbReference>
<dbReference type="Gene3D" id="2.60.40.1710">
    <property type="entry name" value="Subtilisin-like superfamily"/>
    <property type="match status" value="1"/>
</dbReference>
<dbReference type="InterPro" id="IPR015500">
    <property type="entry name" value="Peptidase_S8_subtilisin-rel"/>
</dbReference>
<evidence type="ECO:0000256" key="11">
    <source>
        <dbReference type="SAM" id="SignalP"/>
    </source>
</evidence>
<organism evidence="13 14">
    <name type="scientific">Pseudobutyrivibrio xylanivorans</name>
    <dbReference type="NCBI Taxonomy" id="185007"/>
    <lineage>
        <taxon>Bacteria</taxon>
        <taxon>Bacillati</taxon>
        <taxon>Bacillota</taxon>
        <taxon>Clostridia</taxon>
        <taxon>Lachnospirales</taxon>
        <taxon>Lachnospiraceae</taxon>
        <taxon>Pseudobutyrivibrio</taxon>
    </lineage>
</organism>
<evidence type="ECO:0000313" key="13">
    <source>
        <dbReference type="EMBL" id="SCZ79409.1"/>
    </source>
</evidence>
<dbReference type="InterPro" id="IPR036852">
    <property type="entry name" value="Peptidase_S8/S53_dom_sf"/>
</dbReference>
<feature type="chain" id="PRO_5011694896" evidence="11">
    <location>
        <begin position="30"/>
        <end position="1418"/>
    </location>
</feature>
<dbReference type="InterPro" id="IPR036439">
    <property type="entry name" value="Dockerin_dom_sf"/>
</dbReference>
<dbReference type="InterPro" id="IPR016134">
    <property type="entry name" value="Dockerin_dom"/>
</dbReference>
<feature type="compositionally biased region" description="Acidic residues" evidence="10">
    <location>
        <begin position="47"/>
        <end position="93"/>
    </location>
</feature>
<dbReference type="PROSITE" id="PS51766">
    <property type="entry name" value="DOCKERIN"/>
    <property type="match status" value="1"/>
</dbReference>
<keyword evidence="3 8" id="KW-0645">Protease</keyword>
<proteinExistence type="inferred from homology"/>
<dbReference type="SUPFAM" id="SSF52743">
    <property type="entry name" value="Subtilisin-like"/>
    <property type="match status" value="1"/>
</dbReference>
<sequence length="1418" mass="153242">MRRNWIPKKVLSVILAAAMTMSPALTALASPVDESAEVAVEAAASEEAVEAASEESDEAEDVEASEEETAEVEETSDAEEPLFEEVDPQEEGLVDPKEAIAGEEVETPVEAQDPDEQTRVIIVMEGDSVLDKGFDTADLADNKAAMKAADKIEAQQENEVKKIEREALDGEALEVNYNFSILTNAISADVAFKDIEEIEKVDGVAAVYVAAQHDPQVEAEPNTITSGDMVGSYNTWTAGYTGAGTRIAVIDTGLDIDHPSFDGGAFDAHLKETAEAASKTVADYDLLDKEEIDNVLPNLNAFKRDADITADTLYNNEKVAFAFNYVDSNLDITHDNDDEGDHGTHVAGISLANTYVPSATSATGYDKQAAGVVGIAPDAQLIVMKVFGTKGGAYTDDYMAAIEDAILLKADAVNLSLGSSAAGESSDVEGYINDIFKKLEGTSTVVSISAGNSGRWSDSSQYGANLSKDVNLDTVGSPGSYFNALTVASAVNSGLTSFYFATTDDKHVSFSDGSDSLAPHFYQLDESADQSGTEYPFVYLERKGEEGDFDDVDVEGKVVFVSRGAITFGEKHMNAEAAGAKAVIIYNNQPGTISMTVQGSTAVIPVASITQADGAAVAATGKQIAEGVYEGTIKVTSLPETVRDVADGYTMSDFSSVGVPGTLDLKPEITAPGGNIFSTRDNGSYGLMSGTSMAAPSIAGQSALVQQYIRENDLAELNGVSVRTLAQSLLMSTASPLYEGNDRENGLEYSPRAQGAGLANVQDAVTSPSYILVGDKEGNDGKVKAVLGDDPSKTGSYSFDFDIYNMEVEPQYYVLDSTVLTEELYDKQGTTYFSGTSHKLNPAVTLTADDTKLVYDLNDDGKVNAKDRKVLLQVVNGTKSVAIVESNEEYFDFNKDGVVNTKDVYTFSKALKGKIDSVDLGLEVVEVKDSTKISVSINLSDEDRQYLAGFENGMYVDGFIYVNGVVDLSVPFLAFYGNWGDSPMYEDFDFMEYWHNADYDAVTYSGVQRTNFLSIFPLGMNNENYYVPNYFTDDAKYIADRNAISSENGTYLGSQYYTLIRNASRVVLTIKDKETGEKYFEKVSKGENFAEFYYASKGRWMETLAAQELNWAGTDAEGNPLPDGTQVDITLQAIPAYYDDVEDVTTLTAPGMYLTTPMTIDNTAPAVVDAVKGEDGKYDLTLYDNRYTASVLVIGSDKETIIGKYAVNQETPDEDITISIDAPEDVFYVDVIDYAMNKSVYRFNNTGHADTKYVTEISVDKDEVELEVGKTAKVTATVGPKWLAEGYNRVVWISDDSRVASVSQSGVITAKKAGETTLTVYTVATDKRGKHLTAEVKVKVVDSKDEDAEDTKASEDEKKADDVKAEEKVDSKKSESDDDETKEEASEETTDDATEEETEESEEDSEVVEDQLGGENDE</sequence>
<feature type="signal peptide" evidence="11">
    <location>
        <begin position="1"/>
        <end position="29"/>
    </location>
</feature>
<comment type="similarity">
    <text evidence="1 8 9">Belongs to the peptidase S8 family.</text>
</comment>
<feature type="region of interest" description="Disordered" evidence="10">
    <location>
        <begin position="1343"/>
        <end position="1418"/>
    </location>
</feature>
<feature type="domain" description="Dockerin" evidence="12">
    <location>
        <begin position="850"/>
        <end position="920"/>
    </location>
</feature>
<feature type="compositionally biased region" description="Basic and acidic residues" evidence="10">
    <location>
        <begin position="1350"/>
        <end position="1375"/>
    </location>
</feature>
<dbReference type="SUPFAM" id="SSF52025">
    <property type="entry name" value="PA domain"/>
    <property type="match status" value="1"/>
</dbReference>
<accession>A0A1G5S1G7</accession>
<keyword evidence="5 8" id="KW-0378">Hydrolase</keyword>
<dbReference type="Pfam" id="PF02368">
    <property type="entry name" value="Big_2"/>
    <property type="match status" value="1"/>
</dbReference>
<dbReference type="InterPro" id="IPR023827">
    <property type="entry name" value="Peptidase_S8_Asp-AS"/>
</dbReference>
<dbReference type="InterPro" id="IPR023828">
    <property type="entry name" value="Peptidase_S8_Ser-AS"/>
</dbReference>
<dbReference type="SUPFAM" id="SSF63446">
    <property type="entry name" value="Type I dockerin domain"/>
    <property type="match status" value="1"/>
</dbReference>
<evidence type="ECO:0000256" key="10">
    <source>
        <dbReference type="SAM" id="MobiDB-lite"/>
    </source>
</evidence>
<dbReference type="PRINTS" id="PR00723">
    <property type="entry name" value="SUBTILISIN"/>
</dbReference>
<dbReference type="GO" id="GO:0004553">
    <property type="term" value="F:hydrolase activity, hydrolyzing O-glycosyl compounds"/>
    <property type="evidence" value="ECO:0007669"/>
    <property type="project" value="InterPro"/>
</dbReference>
<dbReference type="CDD" id="cd02133">
    <property type="entry name" value="PA_C5a_like"/>
    <property type="match status" value="1"/>
</dbReference>
<keyword evidence="2" id="KW-0964">Secreted</keyword>
<evidence type="ECO:0000256" key="7">
    <source>
        <dbReference type="PIRSR" id="PIRSR615500-1"/>
    </source>
</evidence>
<dbReference type="GO" id="GO:0000272">
    <property type="term" value="P:polysaccharide catabolic process"/>
    <property type="evidence" value="ECO:0007669"/>
    <property type="project" value="InterPro"/>
</dbReference>
<dbReference type="EMBL" id="FMWK01000008">
    <property type="protein sequence ID" value="SCZ79409.1"/>
    <property type="molecule type" value="Genomic_DNA"/>
</dbReference>
<dbReference type="InterPro" id="IPR002105">
    <property type="entry name" value="Dockerin_1_rpt"/>
</dbReference>
<dbReference type="Gene3D" id="2.60.40.1080">
    <property type="match status" value="1"/>
</dbReference>
<dbReference type="Pfam" id="PF00404">
    <property type="entry name" value="Dockerin_1"/>
    <property type="match status" value="1"/>
</dbReference>
<dbReference type="GO" id="GO:0006508">
    <property type="term" value="P:proteolysis"/>
    <property type="evidence" value="ECO:0007669"/>
    <property type="project" value="UniProtKB-KW"/>
</dbReference>
<dbReference type="InterPro" id="IPR051048">
    <property type="entry name" value="Peptidase_S8/S53_subtilisin"/>
</dbReference>
<protein>
    <submittedName>
        <fullName evidence="13">Lactocepin</fullName>
    </submittedName>
</protein>
<dbReference type="PROSITE" id="PS51892">
    <property type="entry name" value="SUBTILASE"/>
    <property type="match status" value="1"/>
</dbReference>